<evidence type="ECO:0000313" key="3">
    <source>
        <dbReference type="Proteomes" id="UP000244905"/>
    </source>
</evidence>
<keyword evidence="3" id="KW-1185">Reference proteome</keyword>
<comment type="caution">
    <text evidence="2">The sequence shown here is derived from an EMBL/GenBank/DDBJ whole genome shotgun (WGS) entry which is preliminary data.</text>
</comment>
<evidence type="ECO:0008006" key="4">
    <source>
        <dbReference type="Google" id="ProtNLM"/>
    </source>
</evidence>
<proteinExistence type="predicted"/>
<evidence type="ECO:0000313" key="2">
    <source>
        <dbReference type="EMBL" id="PWB03411.1"/>
    </source>
</evidence>
<dbReference type="GeneID" id="82525359"/>
<sequence>MKKILLIMCAVLGMAFGAHAQKAQLQIGYGGYTQMDATDMHDGGSVNSAWGALTTAVNFKVMPKTYLGISYTFSSASYKHSDDANAYYHVIMLNGRYDYWRNRVATLYGHLGIGVDITHMAGDDWSKNKAYFAFQASPLGAEVNLTRVTSIFGELGFGAQGLLQVGVRFNL</sequence>
<name>A0A2V1IQF3_9BACT</name>
<feature type="chain" id="PRO_5015857831" description="Outer membrane protein beta-barrel domain-containing protein" evidence="1">
    <location>
        <begin position="21"/>
        <end position="171"/>
    </location>
</feature>
<accession>A0A2V1IQF3</accession>
<reference evidence="3" key="1">
    <citation type="submission" date="2018-02" db="EMBL/GenBank/DDBJ databases">
        <authorList>
            <person name="Clavel T."/>
            <person name="Strowig T."/>
        </authorList>
    </citation>
    <scope>NUCLEOTIDE SEQUENCE [LARGE SCALE GENOMIC DNA]</scope>
    <source>
        <strain evidence="3">DSM 103720</strain>
    </source>
</reference>
<gene>
    <name evidence="2" type="ORF">C5O23_03210</name>
</gene>
<dbReference type="Proteomes" id="UP000244905">
    <property type="component" value="Unassembled WGS sequence"/>
</dbReference>
<dbReference type="RefSeq" id="WP_107031521.1">
    <property type="nucleotide sequence ID" value="NZ_CAOLBL010000043.1"/>
</dbReference>
<feature type="signal peptide" evidence="1">
    <location>
        <begin position="1"/>
        <end position="20"/>
    </location>
</feature>
<evidence type="ECO:0000256" key="1">
    <source>
        <dbReference type="SAM" id="SignalP"/>
    </source>
</evidence>
<protein>
    <recommendedName>
        <fullName evidence="4">Outer membrane protein beta-barrel domain-containing protein</fullName>
    </recommendedName>
</protein>
<dbReference type="AlphaFoldDB" id="A0A2V1IQF3"/>
<organism evidence="2 3">
    <name type="scientific">Duncaniella muris</name>
    <dbReference type="NCBI Taxonomy" id="2094150"/>
    <lineage>
        <taxon>Bacteria</taxon>
        <taxon>Pseudomonadati</taxon>
        <taxon>Bacteroidota</taxon>
        <taxon>Bacteroidia</taxon>
        <taxon>Bacteroidales</taxon>
        <taxon>Muribaculaceae</taxon>
        <taxon>Duncaniella</taxon>
    </lineage>
</organism>
<keyword evidence="1" id="KW-0732">Signal</keyword>
<dbReference type="EMBL" id="PUEC01000005">
    <property type="protein sequence ID" value="PWB03411.1"/>
    <property type="molecule type" value="Genomic_DNA"/>
</dbReference>